<sequence>MAVQTTPADTFTALDSCFTTELAVLIGSEPPRGLTPNRFIYLVEEVRDVLAGSSLGNFQDASDHLDSAAVYLTDALTEPATDQAALLAQARIHLRGAIETAS</sequence>
<evidence type="ECO:0000313" key="2">
    <source>
        <dbReference type="Proteomes" id="UP001431429"/>
    </source>
</evidence>
<dbReference type="Proteomes" id="UP001431429">
    <property type="component" value="Unassembled WGS sequence"/>
</dbReference>
<dbReference type="EMBL" id="JAMQAW010000042">
    <property type="protein sequence ID" value="MCM2392608.1"/>
    <property type="molecule type" value="Genomic_DNA"/>
</dbReference>
<protein>
    <submittedName>
        <fullName evidence="1">Uncharacterized protein</fullName>
    </submittedName>
</protein>
<comment type="caution">
    <text evidence="1">The sequence shown here is derived from an EMBL/GenBank/DDBJ whole genome shotgun (WGS) entry which is preliminary data.</text>
</comment>
<organism evidence="1 2">
    <name type="scientific">Streptomyces albipurpureus</name>
    <dbReference type="NCBI Taxonomy" id="2897419"/>
    <lineage>
        <taxon>Bacteria</taxon>
        <taxon>Bacillati</taxon>
        <taxon>Actinomycetota</taxon>
        <taxon>Actinomycetes</taxon>
        <taxon>Kitasatosporales</taxon>
        <taxon>Streptomycetaceae</taxon>
        <taxon>Streptomyces</taxon>
    </lineage>
</organism>
<gene>
    <name evidence="1" type="ORF">NBG84_30720</name>
</gene>
<keyword evidence="2" id="KW-1185">Reference proteome</keyword>
<proteinExistence type="predicted"/>
<name>A0ABT0UVK8_9ACTN</name>
<evidence type="ECO:0000313" key="1">
    <source>
        <dbReference type="EMBL" id="MCM2392608.1"/>
    </source>
</evidence>
<reference evidence="1" key="1">
    <citation type="submission" date="2022-06" db="EMBL/GenBank/DDBJ databases">
        <title>Genome public.</title>
        <authorList>
            <person name="Sun Q."/>
        </authorList>
    </citation>
    <scope>NUCLEOTIDE SEQUENCE</scope>
    <source>
        <strain evidence="1">CWNU-1</strain>
    </source>
</reference>
<accession>A0ABT0UVK8</accession>
<dbReference type="RefSeq" id="WP_250922934.1">
    <property type="nucleotide sequence ID" value="NZ_JAMQAW010000042.1"/>
</dbReference>